<dbReference type="Gene3D" id="1.10.10.10">
    <property type="entry name" value="Winged helix-like DNA-binding domain superfamily/Winged helix DNA-binding domain"/>
    <property type="match status" value="1"/>
</dbReference>
<dbReference type="PANTHER" id="PTHR30579:SF2">
    <property type="entry name" value="HTH-TYPE TRANSCRIPTIONAL REGULATOR ARGP"/>
    <property type="match status" value="1"/>
</dbReference>
<dbReference type="NCBIfam" id="NF002964">
    <property type="entry name" value="PRK03635.1"/>
    <property type="match status" value="1"/>
</dbReference>
<keyword evidence="3" id="KW-0238">DNA-binding</keyword>
<feature type="domain" description="HTH lysR-type" evidence="6">
    <location>
        <begin position="3"/>
        <end position="59"/>
    </location>
</feature>
<dbReference type="PANTHER" id="PTHR30579">
    <property type="entry name" value="TRANSCRIPTIONAL REGULATOR"/>
    <property type="match status" value="1"/>
</dbReference>
<dbReference type="Proteomes" id="UP001596306">
    <property type="component" value="Unassembled WGS sequence"/>
</dbReference>
<evidence type="ECO:0000256" key="4">
    <source>
        <dbReference type="ARBA" id="ARBA00023159"/>
    </source>
</evidence>
<dbReference type="SUPFAM" id="SSF53850">
    <property type="entry name" value="Periplasmic binding protein-like II"/>
    <property type="match status" value="1"/>
</dbReference>
<comment type="caution">
    <text evidence="7">The sequence shown here is derived from an EMBL/GenBank/DDBJ whole genome shotgun (WGS) entry which is preliminary data.</text>
</comment>
<proteinExistence type="inferred from homology"/>
<dbReference type="Gene3D" id="3.40.190.290">
    <property type="match status" value="1"/>
</dbReference>
<evidence type="ECO:0000313" key="8">
    <source>
        <dbReference type="Proteomes" id="UP001596306"/>
    </source>
</evidence>
<dbReference type="InterPro" id="IPR000847">
    <property type="entry name" value="LysR_HTH_N"/>
</dbReference>
<accession>A0ABW1VBQ0</accession>
<organism evidence="7 8">
    <name type="scientific">Luethyella okanaganae</name>
    <dbReference type="NCBI Taxonomy" id="69372"/>
    <lineage>
        <taxon>Bacteria</taxon>
        <taxon>Bacillati</taxon>
        <taxon>Actinomycetota</taxon>
        <taxon>Actinomycetes</taxon>
        <taxon>Micrococcales</taxon>
        <taxon>Microbacteriaceae</taxon>
        <taxon>Luethyella</taxon>
    </lineage>
</organism>
<evidence type="ECO:0000256" key="3">
    <source>
        <dbReference type="ARBA" id="ARBA00023125"/>
    </source>
</evidence>
<reference evidence="8" key="1">
    <citation type="journal article" date="2019" name="Int. J. Syst. Evol. Microbiol.">
        <title>The Global Catalogue of Microorganisms (GCM) 10K type strain sequencing project: providing services to taxonomists for standard genome sequencing and annotation.</title>
        <authorList>
            <consortium name="The Broad Institute Genomics Platform"/>
            <consortium name="The Broad Institute Genome Sequencing Center for Infectious Disease"/>
            <person name="Wu L."/>
            <person name="Ma J."/>
        </authorList>
    </citation>
    <scope>NUCLEOTIDE SEQUENCE [LARGE SCALE GENOMIC DNA]</scope>
    <source>
        <strain evidence="8">CCUG 43304</strain>
    </source>
</reference>
<evidence type="ECO:0000259" key="6">
    <source>
        <dbReference type="PROSITE" id="PS50931"/>
    </source>
</evidence>
<dbReference type="Pfam" id="PF00126">
    <property type="entry name" value="HTH_1"/>
    <property type="match status" value="1"/>
</dbReference>
<evidence type="ECO:0000256" key="5">
    <source>
        <dbReference type="ARBA" id="ARBA00023163"/>
    </source>
</evidence>
<evidence type="ECO:0000256" key="2">
    <source>
        <dbReference type="ARBA" id="ARBA00023015"/>
    </source>
</evidence>
<protein>
    <submittedName>
        <fullName evidence="7">LysR family transcriptional regulator ArgP</fullName>
    </submittedName>
</protein>
<keyword evidence="2" id="KW-0805">Transcription regulation</keyword>
<dbReference type="PROSITE" id="PS50931">
    <property type="entry name" value="HTH_LYSR"/>
    <property type="match status" value="1"/>
</dbReference>
<dbReference type="SUPFAM" id="SSF46785">
    <property type="entry name" value="Winged helix' DNA-binding domain"/>
    <property type="match status" value="1"/>
</dbReference>
<dbReference type="InterPro" id="IPR036390">
    <property type="entry name" value="WH_DNA-bd_sf"/>
</dbReference>
<dbReference type="NCBIfam" id="NF009888">
    <property type="entry name" value="PRK13348.1"/>
    <property type="match status" value="1"/>
</dbReference>
<dbReference type="InterPro" id="IPR017685">
    <property type="entry name" value="ArgP"/>
</dbReference>
<dbReference type="RefSeq" id="WP_386726078.1">
    <property type="nucleotide sequence ID" value="NZ_JBHSTP010000001.1"/>
</dbReference>
<name>A0ABW1VBQ0_9MICO</name>
<sequence>MEIPLDLARTVSAVVSAGTFDAAARALNVTPSAVSQRIKTLEQLLGRVLLVRSKPVVATDAGQAVVRLARQLELLEHDVLAEIGLHGGGTPTAVPLAINADSLGAWMLKALARIAERHPVTFEVHREDQEHTIALLETGLVMAAVTSCAEAVQGCVSRHLGDMRYRAVATPAFVARWMPAGADRRSLSIAPLVDFDRQDDLQTRFLRAHGVEVAAPPRHYIPASNEFAEAVASGLGWGLLPELQSRGLIAGGNLVELAPNEPADVPLYWQQWNLRSPMLTAIADEVFAEARAVLRADARPVEEA</sequence>
<dbReference type="InterPro" id="IPR036388">
    <property type="entry name" value="WH-like_DNA-bd_sf"/>
</dbReference>
<dbReference type="InterPro" id="IPR050176">
    <property type="entry name" value="LTTR"/>
</dbReference>
<comment type="similarity">
    <text evidence="1">Belongs to the LysR transcriptional regulatory family.</text>
</comment>
<evidence type="ECO:0000256" key="1">
    <source>
        <dbReference type="ARBA" id="ARBA00009437"/>
    </source>
</evidence>
<keyword evidence="8" id="KW-1185">Reference proteome</keyword>
<dbReference type="NCBIfam" id="TIGR03298">
    <property type="entry name" value="argP"/>
    <property type="match status" value="1"/>
</dbReference>
<dbReference type="PRINTS" id="PR00039">
    <property type="entry name" value="HTHLYSR"/>
</dbReference>
<keyword evidence="5" id="KW-0804">Transcription</keyword>
<dbReference type="Pfam" id="PF03466">
    <property type="entry name" value="LysR_substrate"/>
    <property type="match status" value="1"/>
</dbReference>
<keyword evidence="4" id="KW-0010">Activator</keyword>
<evidence type="ECO:0000313" key="7">
    <source>
        <dbReference type="EMBL" id="MFC6354540.1"/>
    </source>
</evidence>
<dbReference type="InterPro" id="IPR005119">
    <property type="entry name" value="LysR_subst-bd"/>
</dbReference>
<dbReference type="EMBL" id="JBHSTP010000001">
    <property type="protein sequence ID" value="MFC6354540.1"/>
    <property type="molecule type" value="Genomic_DNA"/>
</dbReference>
<gene>
    <name evidence="7" type="ORF">ACFQB0_00225</name>
</gene>